<accession>A0A246JFR0</accession>
<dbReference type="Gene3D" id="1.10.260.40">
    <property type="entry name" value="lambda repressor-like DNA-binding domains"/>
    <property type="match status" value="1"/>
</dbReference>
<keyword evidence="3" id="KW-1185">Reference proteome</keyword>
<dbReference type="AlphaFoldDB" id="A0A246JFR0"/>
<dbReference type="CDD" id="cd00093">
    <property type="entry name" value="HTH_XRE"/>
    <property type="match status" value="1"/>
</dbReference>
<evidence type="ECO:0000259" key="1">
    <source>
        <dbReference type="PROSITE" id="PS50943"/>
    </source>
</evidence>
<dbReference type="SUPFAM" id="SSF47413">
    <property type="entry name" value="lambda repressor-like DNA-binding domains"/>
    <property type="match status" value="1"/>
</dbReference>
<comment type="caution">
    <text evidence="2">The sequence shown here is derived from an EMBL/GenBank/DDBJ whole genome shotgun (WGS) entry which is preliminary data.</text>
</comment>
<dbReference type="InterPro" id="IPR010982">
    <property type="entry name" value="Lambda_DNA-bd_dom_sf"/>
</dbReference>
<feature type="domain" description="HTH cro/C1-type" evidence="1">
    <location>
        <begin position="17"/>
        <end position="71"/>
    </location>
</feature>
<sequence>MRSPLHSEKYKLFLEELNVLRADAGLSQMELAERLQIGQDIVSRCESGRRRVDVFELALWTHACGTTLEAFVKRLDERIQRHQFPSLL</sequence>
<name>A0A246JFR0_9BURK</name>
<protein>
    <recommendedName>
        <fullName evidence="1">HTH cro/C1-type domain-containing protein</fullName>
    </recommendedName>
</protein>
<proteinExistence type="predicted"/>
<dbReference type="GO" id="GO:0003677">
    <property type="term" value="F:DNA binding"/>
    <property type="evidence" value="ECO:0007669"/>
    <property type="project" value="InterPro"/>
</dbReference>
<dbReference type="InterPro" id="IPR001387">
    <property type="entry name" value="Cro/C1-type_HTH"/>
</dbReference>
<dbReference type="RefSeq" id="WP_088384669.1">
    <property type="nucleotide sequence ID" value="NZ_NIOF01000003.1"/>
</dbReference>
<organism evidence="2 3">
    <name type="scientific">Roseateles aquatilis</name>
    <dbReference type="NCBI Taxonomy" id="431061"/>
    <lineage>
        <taxon>Bacteria</taxon>
        <taxon>Pseudomonadati</taxon>
        <taxon>Pseudomonadota</taxon>
        <taxon>Betaproteobacteria</taxon>
        <taxon>Burkholderiales</taxon>
        <taxon>Sphaerotilaceae</taxon>
        <taxon>Roseateles</taxon>
    </lineage>
</organism>
<dbReference type="Proteomes" id="UP000197468">
    <property type="component" value="Unassembled WGS sequence"/>
</dbReference>
<evidence type="ECO:0000313" key="2">
    <source>
        <dbReference type="EMBL" id="OWQ91442.1"/>
    </source>
</evidence>
<dbReference type="Pfam" id="PF13560">
    <property type="entry name" value="HTH_31"/>
    <property type="match status" value="1"/>
</dbReference>
<dbReference type="PROSITE" id="PS50943">
    <property type="entry name" value="HTH_CROC1"/>
    <property type="match status" value="1"/>
</dbReference>
<dbReference type="EMBL" id="NIOF01000003">
    <property type="protein sequence ID" value="OWQ91442.1"/>
    <property type="molecule type" value="Genomic_DNA"/>
</dbReference>
<evidence type="ECO:0000313" key="3">
    <source>
        <dbReference type="Proteomes" id="UP000197468"/>
    </source>
</evidence>
<gene>
    <name evidence="2" type="ORF">CDN99_09825</name>
</gene>
<dbReference type="SMART" id="SM00530">
    <property type="entry name" value="HTH_XRE"/>
    <property type="match status" value="1"/>
</dbReference>
<dbReference type="OrthoDB" id="9803379at2"/>
<reference evidence="2 3" key="1">
    <citation type="journal article" date="2008" name="Int. J. Syst. Evol. Microbiol.">
        <title>Description of Roseateles aquatilis sp. nov. and Roseateles terrae sp. nov., in the class Betaproteobacteria, and emended description of the genus Roseateles.</title>
        <authorList>
            <person name="Gomila M."/>
            <person name="Bowien B."/>
            <person name="Falsen E."/>
            <person name="Moore E.R."/>
            <person name="Lalucat J."/>
        </authorList>
    </citation>
    <scope>NUCLEOTIDE SEQUENCE [LARGE SCALE GENOMIC DNA]</scope>
    <source>
        <strain evidence="2 3">CCUG 48205</strain>
    </source>
</reference>